<evidence type="ECO:0000313" key="3">
    <source>
        <dbReference type="Proteomes" id="UP000799764"/>
    </source>
</evidence>
<dbReference type="Proteomes" id="UP000799764">
    <property type="component" value="Unassembled WGS sequence"/>
</dbReference>
<gene>
    <name evidence="2" type="ORF">P171DRAFT_100749</name>
</gene>
<evidence type="ECO:0000313" key="2">
    <source>
        <dbReference type="EMBL" id="KAF2440434.1"/>
    </source>
</evidence>
<sequence>MFRSRSLLLLRMKVWLCCVACSFIGGMLLHRDRREGPEGPRWLPWSCIEDWRSPTTTRRRMQSSFDLTRL</sequence>
<feature type="transmembrane region" description="Helical" evidence="1">
    <location>
        <begin position="12"/>
        <end position="29"/>
    </location>
</feature>
<keyword evidence="1" id="KW-0472">Membrane</keyword>
<reference evidence="2" key="1">
    <citation type="journal article" date="2020" name="Stud. Mycol.">
        <title>101 Dothideomycetes genomes: a test case for predicting lifestyles and emergence of pathogens.</title>
        <authorList>
            <person name="Haridas S."/>
            <person name="Albert R."/>
            <person name="Binder M."/>
            <person name="Bloem J."/>
            <person name="Labutti K."/>
            <person name="Salamov A."/>
            <person name="Andreopoulos B."/>
            <person name="Baker S."/>
            <person name="Barry K."/>
            <person name="Bills G."/>
            <person name="Bluhm B."/>
            <person name="Cannon C."/>
            <person name="Castanera R."/>
            <person name="Culley D."/>
            <person name="Daum C."/>
            <person name="Ezra D."/>
            <person name="Gonzalez J."/>
            <person name="Henrissat B."/>
            <person name="Kuo A."/>
            <person name="Liang C."/>
            <person name="Lipzen A."/>
            <person name="Lutzoni F."/>
            <person name="Magnuson J."/>
            <person name="Mondo S."/>
            <person name="Nolan M."/>
            <person name="Ohm R."/>
            <person name="Pangilinan J."/>
            <person name="Park H.-J."/>
            <person name="Ramirez L."/>
            <person name="Alfaro M."/>
            <person name="Sun H."/>
            <person name="Tritt A."/>
            <person name="Yoshinaga Y."/>
            <person name="Zwiers L.-H."/>
            <person name="Turgeon B."/>
            <person name="Goodwin S."/>
            <person name="Spatafora J."/>
            <person name="Crous P."/>
            <person name="Grigoriev I."/>
        </authorList>
    </citation>
    <scope>NUCLEOTIDE SEQUENCE</scope>
    <source>
        <strain evidence="2">CBS 690.94</strain>
    </source>
</reference>
<name>A0A9P4U6R8_9PLEO</name>
<keyword evidence="3" id="KW-1185">Reference proteome</keyword>
<keyword evidence="1" id="KW-1133">Transmembrane helix</keyword>
<protein>
    <submittedName>
        <fullName evidence="2">Uncharacterized protein</fullName>
    </submittedName>
</protein>
<dbReference type="EMBL" id="MU001507">
    <property type="protein sequence ID" value="KAF2440434.1"/>
    <property type="molecule type" value="Genomic_DNA"/>
</dbReference>
<accession>A0A9P4U6R8</accession>
<proteinExistence type="predicted"/>
<dbReference type="AlphaFoldDB" id="A0A9P4U6R8"/>
<organism evidence="2 3">
    <name type="scientific">Karstenula rhodostoma CBS 690.94</name>
    <dbReference type="NCBI Taxonomy" id="1392251"/>
    <lineage>
        <taxon>Eukaryota</taxon>
        <taxon>Fungi</taxon>
        <taxon>Dikarya</taxon>
        <taxon>Ascomycota</taxon>
        <taxon>Pezizomycotina</taxon>
        <taxon>Dothideomycetes</taxon>
        <taxon>Pleosporomycetidae</taxon>
        <taxon>Pleosporales</taxon>
        <taxon>Massarineae</taxon>
        <taxon>Didymosphaeriaceae</taxon>
        <taxon>Karstenula</taxon>
    </lineage>
</organism>
<evidence type="ECO:0000256" key="1">
    <source>
        <dbReference type="SAM" id="Phobius"/>
    </source>
</evidence>
<keyword evidence="1" id="KW-0812">Transmembrane</keyword>
<comment type="caution">
    <text evidence="2">The sequence shown here is derived from an EMBL/GenBank/DDBJ whole genome shotgun (WGS) entry which is preliminary data.</text>
</comment>